<proteinExistence type="predicted"/>
<dbReference type="PANTHER" id="PTHR33204">
    <property type="entry name" value="TRANSCRIPTIONAL REGULATOR, MARR FAMILY"/>
    <property type="match status" value="1"/>
</dbReference>
<keyword evidence="2" id="KW-0238">DNA-binding</keyword>
<evidence type="ECO:0000256" key="1">
    <source>
        <dbReference type="ARBA" id="ARBA00023015"/>
    </source>
</evidence>
<dbReference type="SUPFAM" id="SSF46785">
    <property type="entry name" value="Winged helix' DNA-binding domain"/>
    <property type="match status" value="1"/>
</dbReference>
<dbReference type="GO" id="GO:0003677">
    <property type="term" value="F:DNA binding"/>
    <property type="evidence" value="ECO:0007669"/>
    <property type="project" value="UniProtKB-KW"/>
</dbReference>
<keyword evidence="1" id="KW-0805">Transcription regulation</keyword>
<reference evidence="5 6" key="1">
    <citation type="submission" date="2019-04" db="EMBL/GenBank/DDBJ databases">
        <title>Isolation and identification of Cellulomonas shaoxiangyii sp. Nov. isolated from feces of the Tibetan antelopes (Pantholops hodgsonii) in the Qinghai-Tibet plateau of China.</title>
        <authorList>
            <person name="Tian Z."/>
        </authorList>
    </citation>
    <scope>NUCLEOTIDE SEQUENCE [LARGE SCALE GENOMIC DNA]</scope>
    <source>
        <strain evidence="5 6">Z28</strain>
    </source>
</reference>
<evidence type="ECO:0000313" key="6">
    <source>
        <dbReference type="Proteomes" id="UP000296469"/>
    </source>
</evidence>
<dbReference type="Gene3D" id="1.10.10.10">
    <property type="entry name" value="Winged helix-like DNA-binding domain superfamily/Winged helix DNA-binding domain"/>
    <property type="match status" value="1"/>
</dbReference>
<evidence type="ECO:0000259" key="4">
    <source>
        <dbReference type="PROSITE" id="PS51118"/>
    </source>
</evidence>
<name>A0A4P7SNB2_9CELL</name>
<dbReference type="PANTHER" id="PTHR33204:SF37">
    <property type="entry name" value="HTH-TYPE TRANSCRIPTIONAL REGULATOR YODB"/>
    <property type="match status" value="1"/>
</dbReference>
<gene>
    <name evidence="5" type="ORF">E5225_17120</name>
</gene>
<sequence>MTRSAPDQPPSTRWQDTDEADCRYASRALEVVGQRWTPSILLTLARGVERFTDITAAVPGLSARMLTVRLKQLEDGGIVDRIVIPTTPVSVRYRLTPRGVDLLEAVHPIAGYIRRWEAAPDRAAARA</sequence>
<dbReference type="RefSeq" id="WP_135972157.1">
    <property type="nucleotide sequence ID" value="NZ_CP039291.1"/>
</dbReference>
<dbReference type="InterPro" id="IPR002577">
    <property type="entry name" value="HTH_HxlR"/>
</dbReference>
<dbReference type="OrthoDB" id="9800966at2"/>
<organism evidence="5 6">
    <name type="scientific">Cellulomonas shaoxiangyii</name>
    <dbReference type="NCBI Taxonomy" id="2566013"/>
    <lineage>
        <taxon>Bacteria</taxon>
        <taxon>Bacillati</taxon>
        <taxon>Actinomycetota</taxon>
        <taxon>Actinomycetes</taxon>
        <taxon>Micrococcales</taxon>
        <taxon>Cellulomonadaceae</taxon>
        <taxon>Cellulomonas</taxon>
    </lineage>
</organism>
<feature type="domain" description="HTH hxlR-type" evidence="4">
    <location>
        <begin position="22"/>
        <end position="121"/>
    </location>
</feature>
<evidence type="ECO:0000256" key="2">
    <source>
        <dbReference type="ARBA" id="ARBA00023125"/>
    </source>
</evidence>
<evidence type="ECO:0000256" key="3">
    <source>
        <dbReference type="ARBA" id="ARBA00023163"/>
    </source>
</evidence>
<dbReference type="Pfam" id="PF01638">
    <property type="entry name" value="HxlR"/>
    <property type="match status" value="1"/>
</dbReference>
<dbReference type="KEGG" id="celz:E5225_17120"/>
<protein>
    <submittedName>
        <fullName evidence="5">Transcriptional regulator</fullName>
    </submittedName>
</protein>
<dbReference type="EMBL" id="CP039291">
    <property type="protein sequence ID" value="QCB95027.1"/>
    <property type="molecule type" value="Genomic_DNA"/>
</dbReference>
<accession>A0A4P7SNB2</accession>
<dbReference type="Proteomes" id="UP000296469">
    <property type="component" value="Chromosome"/>
</dbReference>
<dbReference type="PROSITE" id="PS51118">
    <property type="entry name" value="HTH_HXLR"/>
    <property type="match status" value="1"/>
</dbReference>
<keyword evidence="3" id="KW-0804">Transcription</keyword>
<dbReference type="InterPro" id="IPR036390">
    <property type="entry name" value="WH_DNA-bd_sf"/>
</dbReference>
<dbReference type="InterPro" id="IPR036388">
    <property type="entry name" value="WH-like_DNA-bd_sf"/>
</dbReference>
<dbReference type="AlphaFoldDB" id="A0A4P7SNB2"/>
<keyword evidence="6" id="KW-1185">Reference proteome</keyword>
<evidence type="ECO:0000313" key="5">
    <source>
        <dbReference type="EMBL" id="QCB95027.1"/>
    </source>
</evidence>